<proteinExistence type="inferred from homology"/>
<dbReference type="InterPro" id="IPR000620">
    <property type="entry name" value="EamA_dom"/>
</dbReference>
<gene>
    <name evidence="9" type="ORF">MUB46_11345</name>
</gene>
<dbReference type="AlphaFoldDB" id="A0AAW5QXL5"/>
<dbReference type="Pfam" id="PF00892">
    <property type="entry name" value="EamA"/>
    <property type="match status" value="2"/>
</dbReference>
<dbReference type="EMBL" id="JALIDZ010000004">
    <property type="protein sequence ID" value="MCT8972453.1"/>
    <property type="molecule type" value="Genomic_DNA"/>
</dbReference>
<dbReference type="RefSeq" id="WP_261616014.1">
    <property type="nucleotide sequence ID" value="NZ_JALIDZ010000004.1"/>
</dbReference>
<comment type="caution">
    <text evidence="9">The sequence shown here is derived from an EMBL/GenBank/DDBJ whole genome shotgun (WGS) entry which is preliminary data.</text>
</comment>
<dbReference type="PANTHER" id="PTHR32322">
    <property type="entry name" value="INNER MEMBRANE TRANSPORTER"/>
    <property type="match status" value="1"/>
</dbReference>
<comment type="similarity">
    <text evidence="2">Belongs to the EamA transporter family.</text>
</comment>
<feature type="transmembrane region" description="Helical" evidence="7">
    <location>
        <begin position="44"/>
        <end position="64"/>
    </location>
</feature>
<evidence type="ECO:0000256" key="4">
    <source>
        <dbReference type="ARBA" id="ARBA00022989"/>
    </source>
</evidence>
<keyword evidence="3 7" id="KW-0812">Transmembrane</keyword>
<feature type="transmembrane region" description="Helical" evidence="7">
    <location>
        <begin position="228"/>
        <end position="248"/>
    </location>
</feature>
<feature type="transmembrane region" description="Helical" evidence="7">
    <location>
        <begin position="76"/>
        <end position="97"/>
    </location>
</feature>
<dbReference type="Proteomes" id="UP001320898">
    <property type="component" value="Unassembled WGS sequence"/>
</dbReference>
<evidence type="ECO:0000313" key="10">
    <source>
        <dbReference type="Proteomes" id="UP001320898"/>
    </source>
</evidence>
<dbReference type="PANTHER" id="PTHR32322:SF2">
    <property type="entry name" value="EAMA DOMAIN-CONTAINING PROTEIN"/>
    <property type="match status" value="1"/>
</dbReference>
<accession>A0AAW5QXL5</accession>
<evidence type="ECO:0000313" key="9">
    <source>
        <dbReference type="EMBL" id="MCT8972453.1"/>
    </source>
</evidence>
<organism evidence="9 10">
    <name type="scientific">Microbaculum marinisediminis</name>
    <dbReference type="NCBI Taxonomy" id="2931392"/>
    <lineage>
        <taxon>Bacteria</taxon>
        <taxon>Pseudomonadati</taxon>
        <taxon>Pseudomonadota</taxon>
        <taxon>Alphaproteobacteria</taxon>
        <taxon>Hyphomicrobiales</taxon>
        <taxon>Tepidamorphaceae</taxon>
        <taxon>Microbaculum</taxon>
    </lineage>
</organism>
<dbReference type="InterPro" id="IPR037185">
    <property type="entry name" value="EmrE-like"/>
</dbReference>
<keyword evidence="10" id="KW-1185">Reference proteome</keyword>
<reference evidence="9 10" key="1">
    <citation type="submission" date="2022-04" db="EMBL/GenBank/DDBJ databases">
        <authorList>
            <person name="Ye Y.-Q."/>
            <person name="Du Z.-J."/>
        </authorList>
    </citation>
    <scope>NUCLEOTIDE SEQUENCE [LARGE SCALE GENOMIC DNA]</scope>
    <source>
        <strain evidence="9 10">A6E488</strain>
    </source>
</reference>
<dbReference type="GO" id="GO:0016020">
    <property type="term" value="C:membrane"/>
    <property type="evidence" value="ECO:0007669"/>
    <property type="project" value="UniProtKB-SubCell"/>
</dbReference>
<feature type="transmembrane region" description="Helical" evidence="7">
    <location>
        <begin position="319"/>
        <end position="336"/>
    </location>
</feature>
<feature type="transmembrane region" description="Helical" evidence="7">
    <location>
        <begin position="171"/>
        <end position="190"/>
    </location>
</feature>
<evidence type="ECO:0000256" key="7">
    <source>
        <dbReference type="SAM" id="Phobius"/>
    </source>
</evidence>
<feature type="domain" description="EamA" evidence="8">
    <location>
        <begin position="45"/>
        <end position="185"/>
    </location>
</feature>
<evidence type="ECO:0000259" key="8">
    <source>
        <dbReference type="Pfam" id="PF00892"/>
    </source>
</evidence>
<evidence type="ECO:0000256" key="2">
    <source>
        <dbReference type="ARBA" id="ARBA00007362"/>
    </source>
</evidence>
<comment type="subcellular location">
    <subcellularLocation>
        <location evidence="1">Membrane</location>
        <topology evidence="1">Multi-pass membrane protein</topology>
    </subcellularLocation>
</comment>
<evidence type="ECO:0000256" key="5">
    <source>
        <dbReference type="ARBA" id="ARBA00023136"/>
    </source>
</evidence>
<evidence type="ECO:0000256" key="3">
    <source>
        <dbReference type="ARBA" id="ARBA00022692"/>
    </source>
</evidence>
<feature type="domain" description="EamA" evidence="8">
    <location>
        <begin position="198"/>
        <end position="331"/>
    </location>
</feature>
<feature type="transmembrane region" description="Helical" evidence="7">
    <location>
        <begin position="196"/>
        <end position="216"/>
    </location>
</feature>
<feature type="transmembrane region" description="Helical" evidence="7">
    <location>
        <begin position="294"/>
        <end position="313"/>
    </location>
</feature>
<feature type="transmembrane region" description="Helical" evidence="7">
    <location>
        <begin position="260"/>
        <end position="282"/>
    </location>
</feature>
<keyword evidence="5 7" id="KW-0472">Membrane</keyword>
<protein>
    <submittedName>
        <fullName evidence="9">DMT family transporter</fullName>
    </submittedName>
</protein>
<evidence type="ECO:0000256" key="1">
    <source>
        <dbReference type="ARBA" id="ARBA00004141"/>
    </source>
</evidence>
<name>A0AAW5QXL5_9HYPH</name>
<feature type="transmembrane region" description="Helical" evidence="7">
    <location>
        <begin position="142"/>
        <end position="164"/>
    </location>
</feature>
<dbReference type="SUPFAM" id="SSF103481">
    <property type="entry name" value="Multidrug resistance efflux transporter EmrE"/>
    <property type="match status" value="2"/>
</dbReference>
<feature type="region of interest" description="Disordered" evidence="6">
    <location>
        <begin position="1"/>
        <end position="21"/>
    </location>
</feature>
<feature type="transmembrane region" description="Helical" evidence="7">
    <location>
        <begin position="109"/>
        <end position="130"/>
    </location>
</feature>
<keyword evidence="4 7" id="KW-1133">Transmembrane helix</keyword>
<evidence type="ECO:0000256" key="6">
    <source>
        <dbReference type="SAM" id="MobiDB-lite"/>
    </source>
</evidence>
<sequence length="338" mass="35634">MTTIPSGRPRDLRDEAVPPETAAPEVPVVVRKEAEPSGSPRSLIIGYVFAVIGALTFSSKAIFIKLAYAEGVGVEALLALRMMLSLPVYLIVGALSLRDRRRRGEGLPGFGLFAKAVLIGVLGYWVAMYLDFLGLDLIPAQLNVLILMTYPLFVVIFGALFFRFPVQVRAVVAFTISYVGLAVIFYGKLGTTDGDVALGAGLVLGSAICFALYVLFAREIIGRMGPRLFTCVTMIAVAVLAIAGFVVSEPVSALAITPAGWGYAILLAVVATIAPTFLMNAALQHITAQASSTIGMLSPVATILLAAIVLGEVLGTRDMIGAVLVIGGVGWFTLSGRK</sequence>
<dbReference type="InterPro" id="IPR050638">
    <property type="entry name" value="AA-Vitamin_Transporters"/>
</dbReference>